<dbReference type="Proteomes" id="UP001566132">
    <property type="component" value="Unassembled WGS sequence"/>
</dbReference>
<accession>A0ABD1E6K1</accession>
<keyword evidence="4" id="KW-1185">Reference proteome</keyword>
<name>A0ABD1E6K1_HYPHA</name>
<proteinExistence type="predicted"/>
<evidence type="ECO:0000256" key="2">
    <source>
        <dbReference type="SAM" id="MobiDB-lite"/>
    </source>
</evidence>
<evidence type="ECO:0000313" key="3">
    <source>
        <dbReference type="EMBL" id="KAL1490000.1"/>
    </source>
</evidence>
<gene>
    <name evidence="3" type="ORF">ABEB36_013916</name>
</gene>
<dbReference type="PANTHER" id="PTHR33480">
    <property type="entry name" value="SET DOMAIN-CONTAINING PROTEIN-RELATED"/>
    <property type="match status" value="1"/>
</dbReference>
<sequence>MSSRSKYILDLVTSTDKNLLDLPKYESTKTSSREEQSCALLASDKLFDPLMVVTAQTYSSRTENVEIENKKENPEQCQLENSSASENTSGSEYIPPTSNSETEEEEHISQTIPEGKSPKNTYKNNGNIDGTIVAFSNITTASSKVEHFSNNRPWTKKNTCPYCVRDITHFFRHLQRNHKEEGAVKELMSMPLKDPKRKILLNAIRRQGNFTTNAAVDIVRPIRRPKGTYMSDVAPNSQDGKAKYIVCQSCLGYFSRNYLRRHRKMCSLRKDQSSDTRENHLSTAQLFAICSGQQKDFYESLRLKHEVFPIMRNDEISKVAMSDPLICSYAESLLRKHKRPQIKNVISNKMRELGRLLISIKTISGSQMMFETMKPEMFDHFVSATKIISGYDNENRTFKSGSLALHMGTTLKQVCDIASKLLIKKSNLVNCDDNELRLKEIKRLRLLIENHWNSEISSLALKNLNETQYNKPKLMPLTGDVIKFHQYVMKEAEEAKNNLNDEKTRTKTEYKRLTECLLSLTLLLNRKRIGEIQYLTLQTYLHTPLQNIQEEFMQSLSEQEKKLTKSFKRVVTVGKGSKPVPILFSQYMQQLIKILLDIRDLYIPKENKYLFANPNTLDKYLSGYHSVKKLADRSGVTNPTMFTSTRLRKQIATILQVLNVTDNEFEQFANFMGHTKKLMQIIIDVYQTAKVSKLLLAINSGNAHKYDGKALADIELSDIQSDDDNDEPKTTTKKRKILVELEQNNIESPTNSHFLQKKKKKVTNTNLPKEKSWTETQKSDIRIYFKKQIKEKVAPRKQQVMEFLQKHPENFKNKNWVQVKSYVYNCYK</sequence>
<comment type="caution">
    <text evidence="3">The sequence shown here is derived from an EMBL/GenBank/DDBJ whole genome shotgun (WGS) entry which is preliminary data.</text>
</comment>
<dbReference type="AlphaFoldDB" id="A0ABD1E6K1"/>
<evidence type="ECO:0000256" key="1">
    <source>
        <dbReference type="SAM" id="Coils"/>
    </source>
</evidence>
<feature type="compositionally biased region" description="Basic and acidic residues" evidence="2">
    <location>
        <begin position="63"/>
        <end position="74"/>
    </location>
</feature>
<protein>
    <recommendedName>
        <fullName evidence="5">C2H2-type domain-containing protein</fullName>
    </recommendedName>
</protein>
<evidence type="ECO:0000313" key="4">
    <source>
        <dbReference type="Proteomes" id="UP001566132"/>
    </source>
</evidence>
<feature type="region of interest" description="Disordered" evidence="2">
    <location>
        <begin position="59"/>
        <end position="124"/>
    </location>
</feature>
<dbReference type="EMBL" id="JBDJPC010000011">
    <property type="protein sequence ID" value="KAL1490000.1"/>
    <property type="molecule type" value="Genomic_DNA"/>
</dbReference>
<evidence type="ECO:0008006" key="5">
    <source>
        <dbReference type="Google" id="ProtNLM"/>
    </source>
</evidence>
<keyword evidence="1" id="KW-0175">Coiled coil</keyword>
<organism evidence="3 4">
    <name type="scientific">Hypothenemus hampei</name>
    <name type="common">Coffee berry borer</name>
    <dbReference type="NCBI Taxonomy" id="57062"/>
    <lineage>
        <taxon>Eukaryota</taxon>
        <taxon>Metazoa</taxon>
        <taxon>Ecdysozoa</taxon>
        <taxon>Arthropoda</taxon>
        <taxon>Hexapoda</taxon>
        <taxon>Insecta</taxon>
        <taxon>Pterygota</taxon>
        <taxon>Neoptera</taxon>
        <taxon>Endopterygota</taxon>
        <taxon>Coleoptera</taxon>
        <taxon>Polyphaga</taxon>
        <taxon>Cucujiformia</taxon>
        <taxon>Curculionidae</taxon>
        <taxon>Scolytinae</taxon>
        <taxon>Hypothenemus</taxon>
    </lineage>
</organism>
<reference evidence="3 4" key="1">
    <citation type="submission" date="2024-05" db="EMBL/GenBank/DDBJ databases">
        <title>Genetic variation in Jamaican populations of the coffee berry borer (Hypothenemus hampei).</title>
        <authorList>
            <person name="Errbii M."/>
            <person name="Myrie A."/>
        </authorList>
    </citation>
    <scope>NUCLEOTIDE SEQUENCE [LARGE SCALE GENOMIC DNA]</scope>
    <source>
        <strain evidence="3">JA-Hopewell-2020-01-JO</strain>
        <tissue evidence="3">Whole body</tissue>
    </source>
</reference>
<dbReference type="PANTHER" id="PTHR33480:SF1">
    <property type="entry name" value="TYR RECOMBINASE DOMAIN-CONTAINING PROTEIN"/>
    <property type="match status" value="1"/>
</dbReference>
<feature type="coiled-coil region" evidence="1">
    <location>
        <begin position="482"/>
        <end position="509"/>
    </location>
</feature>
<feature type="compositionally biased region" description="Polar residues" evidence="2">
    <location>
        <begin position="75"/>
        <end position="100"/>
    </location>
</feature>